<keyword evidence="2" id="KW-0964">Secreted</keyword>
<sequence length="357" mass="39386">MEAPHGCAAMSEEAERLIGGGSGSESMRVPMMVTLRTSVAFLLHLASSVAAPVPCEERVSRLEAEIQGLMNVISEQHRYIQELHSSQAQQLQQIPNSYLGLDDLYRDCSEVFEDGNVASGLYVIRPDGAPTALSVYCDMNHGGGWTVFQRRRDGKESFDRAWVEYKHGFGDLFSPAGEFWLGNEPLHHLTSQGNYDLRINMEDFEGNERFAEYKSFKVDGEQDQYQLHLGEFTGNAGDALDDAHVAGPGSPCADGVKFSTYDRPNCIDADVQCVRHSKSGWWFSRCNAGNLNGHYYDGPFEAMTDDGVVWYTWHGWAYSIKSVVMMIRASDLEAPPPADVYLPGGPDVVPAAGRGAP</sequence>
<dbReference type="Ensembl" id="ENSACLT00000007425.2">
    <property type="protein sequence ID" value="ENSACLP00000007262.1"/>
    <property type="gene ID" value="ENSACLG00000004912.2"/>
</dbReference>
<name>A0A3P8NR91_ASTCA</name>
<dbReference type="PANTHER" id="PTHR47221:SF8">
    <property type="entry name" value="FIBRINOGEN LIKE 1A"/>
    <property type="match status" value="1"/>
</dbReference>
<comment type="function">
    <text evidence="9">Immune suppressive molecule that inhibits antigen-specific T-cell activation by acting as a major ligand of LAG3. Responsible for LAG3 T-cell inhibitory function. Binds LAG3 independently from MHC class II (MHC-II). Secreted by, and promotes growth of, hepatocytes.</text>
</comment>
<evidence type="ECO:0000256" key="10">
    <source>
        <dbReference type="ARBA" id="ARBA00049681"/>
    </source>
</evidence>
<evidence type="ECO:0000259" key="11">
    <source>
        <dbReference type="PROSITE" id="PS51406"/>
    </source>
</evidence>
<dbReference type="InterPro" id="IPR002181">
    <property type="entry name" value="Fibrinogen_a/b/g_C_dom"/>
</dbReference>
<evidence type="ECO:0000256" key="8">
    <source>
        <dbReference type="ARBA" id="ARBA00039489"/>
    </source>
</evidence>
<evidence type="ECO:0000256" key="5">
    <source>
        <dbReference type="ARBA" id="ARBA00023054"/>
    </source>
</evidence>
<keyword evidence="7" id="KW-1015">Disulfide bond</keyword>
<dbReference type="InterPro" id="IPR020837">
    <property type="entry name" value="Fibrinogen_CS"/>
</dbReference>
<reference evidence="13" key="2">
    <citation type="submission" date="2023-03" db="EMBL/GenBank/DDBJ databases">
        <authorList>
            <consortium name="Wellcome Sanger Institute Data Sharing"/>
        </authorList>
    </citation>
    <scope>NUCLEOTIDE SEQUENCE [LARGE SCALE GENOMIC DNA]</scope>
</reference>
<dbReference type="OrthoDB" id="7725475at2759"/>
<reference evidence="12" key="4">
    <citation type="submission" date="2025-09" db="UniProtKB">
        <authorList>
            <consortium name="Ensembl"/>
        </authorList>
    </citation>
    <scope>IDENTIFICATION</scope>
</reference>
<dbReference type="GO" id="GO:0030674">
    <property type="term" value="F:protein-macromolecule adaptor activity"/>
    <property type="evidence" value="ECO:0007669"/>
    <property type="project" value="TreeGrafter"/>
</dbReference>
<dbReference type="GO" id="GO:0070527">
    <property type="term" value="P:platelet aggregation"/>
    <property type="evidence" value="ECO:0007669"/>
    <property type="project" value="TreeGrafter"/>
</dbReference>
<dbReference type="STRING" id="8154.ENSACLP00000007249"/>
<dbReference type="GO" id="GO:0072377">
    <property type="term" value="P:blood coagulation, common pathway"/>
    <property type="evidence" value="ECO:0007669"/>
    <property type="project" value="TreeGrafter"/>
</dbReference>
<dbReference type="Bgee" id="ENSACLG00000004912">
    <property type="expression patterns" value="Expressed in spleen and 1 other cell type or tissue"/>
</dbReference>
<dbReference type="OMA" id="FLTECHS"/>
<protein>
    <recommendedName>
        <fullName evidence="8">Fibrinogen-like protein 1</fullName>
    </recommendedName>
</protein>
<evidence type="ECO:0000313" key="13">
    <source>
        <dbReference type="Proteomes" id="UP000265100"/>
    </source>
</evidence>
<dbReference type="InterPro" id="IPR036056">
    <property type="entry name" value="Fibrinogen-like_C"/>
</dbReference>
<accession>A0A3P8NR91</accession>
<keyword evidence="4" id="KW-0391">Immunity</keyword>
<dbReference type="NCBIfam" id="NF040941">
    <property type="entry name" value="GGGWT_bact"/>
    <property type="match status" value="1"/>
</dbReference>
<evidence type="ECO:0000256" key="3">
    <source>
        <dbReference type="ARBA" id="ARBA00022729"/>
    </source>
</evidence>
<dbReference type="Proteomes" id="UP000265100">
    <property type="component" value="Chromosome 6"/>
</dbReference>
<comment type="subunit">
    <text evidence="10">Homodimer. Interacts (via the Fibrinogen C-terminal domain) with LAG3 (via Ig-like domains 1 and 2).</text>
</comment>
<dbReference type="SMART" id="SM00186">
    <property type="entry name" value="FBG"/>
    <property type="match status" value="1"/>
</dbReference>
<evidence type="ECO:0000313" key="12">
    <source>
        <dbReference type="Ensembl" id="ENSACLP00000007262.1"/>
    </source>
</evidence>
<proteinExistence type="predicted"/>
<dbReference type="CDD" id="cd00087">
    <property type="entry name" value="FReD"/>
    <property type="match status" value="1"/>
</dbReference>
<comment type="subcellular location">
    <subcellularLocation>
        <location evidence="1">Secreted</location>
    </subcellularLocation>
</comment>
<evidence type="ECO:0000256" key="1">
    <source>
        <dbReference type="ARBA" id="ARBA00004613"/>
    </source>
</evidence>
<reference evidence="12" key="3">
    <citation type="submission" date="2025-08" db="UniProtKB">
        <authorList>
            <consortium name="Ensembl"/>
        </authorList>
    </citation>
    <scope>IDENTIFICATION</scope>
</reference>
<reference evidence="12 13" key="1">
    <citation type="submission" date="2018-05" db="EMBL/GenBank/DDBJ databases">
        <authorList>
            <person name="Datahose"/>
        </authorList>
    </citation>
    <scope>NUCLEOTIDE SEQUENCE</scope>
</reference>
<dbReference type="GO" id="GO:0042730">
    <property type="term" value="P:fibrinolysis"/>
    <property type="evidence" value="ECO:0007669"/>
    <property type="project" value="TreeGrafter"/>
</dbReference>
<dbReference type="PANTHER" id="PTHR47221">
    <property type="entry name" value="FIBRINOGEN ALPHA CHAIN"/>
    <property type="match status" value="1"/>
</dbReference>
<dbReference type="GO" id="GO:0005577">
    <property type="term" value="C:fibrinogen complex"/>
    <property type="evidence" value="ECO:0007669"/>
    <property type="project" value="TreeGrafter"/>
</dbReference>
<dbReference type="Gene3D" id="3.90.215.10">
    <property type="entry name" value="Gamma Fibrinogen, chain A, domain 1"/>
    <property type="match status" value="1"/>
</dbReference>
<dbReference type="AlphaFoldDB" id="A0A3P8NR91"/>
<dbReference type="Pfam" id="PF00147">
    <property type="entry name" value="Fibrinogen_C"/>
    <property type="match status" value="1"/>
</dbReference>
<keyword evidence="6" id="KW-1064">Adaptive immunity</keyword>
<feature type="domain" description="Fibrinogen C-terminal" evidence="11">
    <location>
        <begin position="99"/>
        <end position="331"/>
    </location>
</feature>
<evidence type="ECO:0000256" key="4">
    <source>
        <dbReference type="ARBA" id="ARBA00022859"/>
    </source>
</evidence>
<dbReference type="GO" id="GO:0002250">
    <property type="term" value="P:adaptive immune response"/>
    <property type="evidence" value="ECO:0007669"/>
    <property type="project" value="UniProtKB-KW"/>
</dbReference>
<dbReference type="SUPFAM" id="SSF56496">
    <property type="entry name" value="Fibrinogen C-terminal domain-like"/>
    <property type="match status" value="1"/>
</dbReference>
<dbReference type="InterPro" id="IPR037579">
    <property type="entry name" value="FIB_ANG-like"/>
</dbReference>
<gene>
    <name evidence="12" type="primary">CLEC11A</name>
</gene>
<dbReference type="InterPro" id="IPR014716">
    <property type="entry name" value="Fibrinogen_a/b/g_C_1"/>
</dbReference>
<dbReference type="FunFam" id="3.90.215.10:FF:000001">
    <property type="entry name" value="Tenascin isoform 1"/>
    <property type="match status" value="1"/>
</dbReference>
<evidence type="ECO:0000256" key="2">
    <source>
        <dbReference type="ARBA" id="ARBA00022525"/>
    </source>
</evidence>
<dbReference type="GeneTree" id="ENSGT00940000163551"/>
<evidence type="ECO:0000256" key="7">
    <source>
        <dbReference type="ARBA" id="ARBA00023157"/>
    </source>
</evidence>
<dbReference type="PROSITE" id="PS51406">
    <property type="entry name" value="FIBRINOGEN_C_2"/>
    <property type="match status" value="1"/>
</dbReference>
<evidence type="ECO:0000256" key="6">
    <source>
        <dbReference type="ARBA" id="ARBA00023130"/>
    </source>
</evidence>
<dbReference type="PROSITE" id="PS00514">
    <property type="entry name" value="FIBRINOGEN_C_1"/>
    <property type="match status" value="1"/>
</dbReference>
<keyword evidence="3" id="KW-0732">Signal</keyword>
<evidence type="ECO:0000256" key="9">
    <source>
        <dbReference type="ARBA" id="ARBA00049639"/>
    </source>
</evidence>
<keyword evidence="13" id="KW-1185">Reference proteome</keyword>
<dbReference type="GO" id="GO:0034116">
    <property type="term" value="P:positive regulation of heterotypic cell-cell adhesion"/>
    <property type="evidence" value="ECO:0007669"/>
    <property type="project" value="TreeGrafter"/>
</dbReference>
<dbReference type="GO" id="GO:0005201">
    <property type="term" value="F:extracellular matrix structural constituent"/>
    <property type="evidence" value="ECO:0007669"/>
    <property type="project" value="TreeGrafter"/>
</dbReference>
<keyword evidence="5" id="KW-0175">Coiled coil</keyword>
<organism evidence="12 13">
    <name type="scientific">Astatotilapia calliptera</name>
    <name type="common">Eastern happy</name>
    <name type="synonym">Chromis callipterus</name>
    <dbReference type="NCBI Taxonomy" id="8154"/>
    <lineage>
        <taxon>Eukaryota</taxon>
        <taxon>Metazoa</taxon>
        <taxon>Chordata</taxon>
        <taxon>Craniata</taxon>
        <taxon>Vertebrata</taxon>
        <taxon>Euteleostomi</taxon>
        <taxon>Actinopterygii</taxon>
        <taxon>Neopterygii</taxon>
        <taxon>Teleostei</taxon>
        <taxon>Neoteleostei</taxon>
        <taxon>Acanthomorphata</taxon>
        <taxon>Ovalentaria</taxon>
        <taxon>Cichlomorphae</taxon>
        <taxon>Cichliformes</taxon>
        <taxon>Cichlidae</taxon>
        <taxon>African cichlids</taxon>
        <taxon>Pseudocrenilabrinae</taxon>
        <taxon>Haplochromini</taxon>
        <taxon>Astatotilapia</taxon>
    </lineage>
</organism>